<dbReference type="GO" id="GO:0016020">
    <property type="term" value="C:membrane"/>
    <property type="evidence" value="ECO:0007669"/>
    <property type="project" value="UniProtKB-SubCell"/>
</dbReference>
<dbReference type="EMBL" id="KZ819644">
    <property type="protein sequence ID" value="PWN86568.1"/>
    <property type="molecule type" value="Genomic_DNA"/>
</dbReference>
<keyword evidence="3 5" id="KW-1133">Transmembrane helix</keyword>
<sequence length="546" mass="59647">MASTRSSGEYKKSVADEHVQQLPVVESQDDLVDEVPQGRQLGVISATFLIVNRIVGTGVFATSSTILQQSGSVGMSLMYWVIGAVVAGCGFAVYAEFATMMPRNGGELNYLQHAYRKPKFLVSSMYAAQALLLGQAAGNAYTAGRYFLRAGNTTSEWSARGIGVAVLVSTLILHGCFLKWGLRLQNALGVFKLVILVLVSFSGFAALAGRTKIQPPPDNFTNAFAGTRNDIFGIASCIYNAGWSYVGYSNVFYAMGEVKRPVRTLKIAGPLALIIITILYVLAQVAYFAAVPRQDILESEQVIASLYFQNMFGKSSARALSVFVALSAVANVFSVVFSQGRLNQALGREDLIPFASFFASNRPFKAPFVGIGWHIIVTLVIMLAPPSGDAYSFVLNLSSYPLNVVNTAVGLALSLAYLPRSLRPQWAKEWNPPFRASWIVALFFTLVSAFLVIVPWIPPERPEDAVYEHTWYALAPAVSIGIFLLGAAYWLVRFQALPRLGGYKLQEKSSSLTDGTLIRVFEKVPRDLPKQRSLHTEQGDEEDVSI</sequence>
<feature type="transmembrane region" description="Helical" evidence="5">
    <location>
        <begin position="120"/>
        <end position="137"/>
    </location>
</feature>
<feature type="transmembrane region" description="Helical" evidence="5">
    <location>
        <begin position="231"/>
        <end position="255"/>
    </location>
</feature>
<dbReference type="InterPro" id="IPR002293">
    <property type="entry name" value="AA/rel_permease1"/>
</dbReference>
<feature type="transmembrane region" description="Helical" evidence="5">
    <location>
        <begin position="190"/>
        <end position="211"/>
    </location>
</feature>
<dbReference type="Proteomes" id="UP000245768">
    <property type="component" value="Unassembled WGS sequence"/>
</dbReference>
<evidence type="ECO:0000256" key="1">
    <source>
        <dbReference type="ARBA" id="ARBA00004141"/>
    </source>
</evidence>
<reference evidence="6 7" key="1">
    <citation type="journal article" date="2018" name="Mol. Biol. Evol.">
        <title>Broad Genomic Sampling Reveals a Smut Pathogenic Ancestry of the Fungal Clade Ustilaginomycotina.</title>
        <authorList>
            <person name="Kijpornyongpan T."/>
            <person name="Mondo S.J."/>
            <person name="Barry K."/>
            <person name="Sandor L."/>
            <person name="Lee J."/>
            <person name="Lipzen A."/>
            <person name="Pangilinan J."/>
            <person name="LaButti K."/>
            <person name="Hainaut M."/>
            <person name="Henrissat B."/>
            <person name="Grigoriev I.V."/>
            <person name="Spatafora J.W."/>
            <person name="Aime M.C."/>
        </authorList>
    </citation>
    <scope>NUCLEOTIDE SEQUENCE [LARGE SCALE GENOMIC DNA]</scope>
    <source>
        <strain evidence="6 7">MCA 4198</strain>
    </source>
</reference>
<feature type="transmembrane region" description="Helical" evidence="5">
    <location>
        <begin position="267"/>
        <end position="290"/>
    </location>
</feature>
<dbReference type="AlphaFoldDB" id="A0A316YD20"/>
<organism evidence="6 7">
    <name type="scientific">Acaromyces ingoldii</name>
    <dbReference type="NCBI Taxonomy" id="215250"/>
    <lineage>
        <taxon>Eukaryota</taxon>
        <taxon>Fungi</taxon>
        <taxon>Dikarya</taxon>
        <taxon>Basidiomycota</taxon>
        <taxon>Ustilaginomycotina</taxon>
        <taxon>Exobasidiomycetes</taxon>
        <taxon>Exobasidiales</taxon>
        <taxon>Cryptobasidiaceae</taxon>
        <taxon>Acaromyces</taxon>
    </lineage>
</organism>
<comment type="subcellular location">
    <subcellularLocation>
        <location evidence="1">Membrane</location>
        <topology evidence="1">Multi-pass membrane protein</topology>
    </subcellularLocation>
</comment>
<dbReference type="PIRSF" id="PIRSF006060">
    <property type="entry name" value="AA_transporter"/>
    <property type="match status" value="1"/>
</dbReference>
<evidence type="ECO:0000256" key="5">
    <source>
        <dbReference type="SAM" id="Phobius"/>
    </source>
</evidence>
<dbReference type="OrthoDB" id="5982228at2759"/>
<evidence type="ECO:0000313" key="6">
    <source>
        <dbReference type="EMBL" id="PWN86568.1"/>
    </source>
</evidence>
<keyword evidence="4 5" id="KW-0472">Membrane</keyword>
<dbReference type="Pfam" id="PF13520">
    <property type="entry name" value="AA_permease_2"/>
    <property type="match status" value="1"/>
</dbReference>
<evidence type="ECO:0000313" key="7">
    <source>
        <dbReference type="Proteomes" id="UP000245768"/>
    </source>
</evidence>
<evidence type="ECO:0000256" key="4">
    <source>
        <dbReference type="ARBA" id="ARBA00023136"/>
    </source>
</evidence>
<dbReference type="RefSeq" id="XP_025373766.1">
    <property type="nucleotide sequence ID" value="XM_025519402.1"/>
</dbReference>
<accession>A0A316YD20</accession>
<evidence type="ECO:0000256" key="2">
    <source>
        <dbReference type="ARBA" id="ARBA00022692"/>
    </source>
</evidence>
<feature type="transmembrane region" description="Helical" evidence="5">
    <location>
        <begin position="77"/>
        <end position="99"/>
    </location>
</feature>
<feature type="transmembrane region" description="Helical" evidence="5">
    <location>
        <begin position="438"/>
        <end position="458"/>
    </location>
</feature>
<dbReference type="STRING" id="215250.A0A316YD20"/>
<proteinExistence type="predicted"/>
<gene>
    <name evidence="6" type="ORF">FA10DRAFT_246262</name>
</gene>
<dbReference type="Gene3D" id="1.20.1740.10">
    <property type="entry name" value="Amino acid/polyamine transporter I"/>
    <property type="match status" value="1"/>
</dbReference>
<protein>
    <submittedName>
        <fullName evidence="6">Amino acid transporter</fullName>
    </submittedName>
</protein>
<dbReference type="PANTHER" id="PTHR11785">
    <property type="entry name" value="AMINO ACID TRANSPORTER"/>
    <property type="match status" value="1"/>
</dbReference>
<feature type="transmembrane region" description="Helical" evidence="5">
    <location>
        <begin position="157"/>
        <end position="178"/>
    </location>
</feature>
<keyword evidence="2 5" id="KW-0812">Transmembrane</keyword>
<dbReference type="InterPro" id="IPR050598">
    <property type="entry name" value="AminoAcid_Transporter"/>
</dbReference>
<name>A0A316YD20_9BASI</name>
<dbReference type="PANTHER" id="PTHR11785:SF498">
    <property type="entry name" value="HIGH-AFFINITY METHIONINE PERMEASE"/>
    <property type="match status" value="1"/>
</dbReference>
<evidence type="ECO:0000256" key="3">
    <source>
        <dbReference type="ARBA" id="ARBA00022989"/>
    </source>
</evidence>
<keyword evidence="7" id="KW-1185">Reference proteome</keyword>
<feature type="transmembrane region" description="Helical" evidence="5">
    <location>
        <begin position="470"/>
        <end position="492"/>
    </location>
</feature>
<dbReference type="GO" id="GO:0015179">
    <property type="term" value="F:L-amino acid transmembrane transporter activity"/>
    <property type="evidence" value="ECO:0007669"/>
    <property type="project" value="TreeGrafter"/>
</dbReference>
<dbReference type="GeneID" id="37041318"/>
<feature type="transmembrane region" description="Helical" evidence="5">
    <location>
        <begin position="366"/>
        <end position="385"/>
    </location>
</feature>
<dbReference type="InParanoid" id="A0A316YD20"/>
<feature type="transmembrane region" description="Helical" evidence="5">
    <location>
        <begin position="319"/>
        <end position="338"/>
    </location>
</feature>
<feature type="transmembrane region" description="Helical" evidence="5">
    <location>
        <begin position="397"/>
        <end position="418"/>
    </location>
</feature>